<dbReference type="PANTHER" id="PTHR11739:SF8">
    <property type="entry name" value="CITRATE SYNTHASE, MITOCHONDRIAL"/>
    <property type="match status" value="1"/>
</dbReference>
<reference evidence="10 11" key="1">
    <citation type="journal article" date="2007" name="Nature">
        <title>Evolution of genes and genomes on the Drosophila phylogeny.</title>
        <authorList>
            <consortium name="Drosophila 12 Genomes Consortium"/>
            <person name="Clark A.G."/>
            <person name="Eisen M.B."/>
            <person name="Smith D.R."/>
            <person name="Bergman C.M."/>
            <person name="Oliver B."/>
            <person name="Markow T.A."/>
            <person name="Kaufman T.C."/>
            <person name="Kellis M."/>
            <person name="Gelbart W."/>
            <person name="Iyer V.N."/>
            <person name="Pollard D.A."/>
            <person name="Sackton T.B."/>
            <person name="Larracuente A.M."/>
            <person name="Singh N.D."/>
            <person name="Abad J.P."/>
            <person name="Abt D.N."/>
            <person name="Adryan B."/>
            <person name="Aguade M."/>
            <person name="Akashi H."/>
            <person name="Anderson W.W."/>
            <person name="Aquadro C.F."/>
            <person name="Ardell D.H."/>
            <person name="Arguello R."/>
            <person name="Artieri C.G."/>
            <person name="Barbash D.A."/>
            <person name="Barker D."/>
            <person name="Barsanti P."/>
            <person name="Batterham P."/>
            <person name="Batzoglou S."/>
            <person name="Begun D."/>
            <person name="Bhutkar A."/>
            <person name="Blanco E."/>
            <person name="Bosak S.A."/>
            <person name="Bradley R.K."/>
            <person name="Brand A.D."/>
            <person name="Brent M.R."/>
            <person name="Brooks A.N."/>
            <person name="Brown R.H."/>
            <person name="Butlin R.K."/>
            <person name="Caggese C."/>
            <person name="Calvi B.R."/>
            <person name="Bernardo de Carvalho A."/>
            <person name="Caspi A."/>
            <person name="Castrezana S."/>
            <person name="Celniker S.E."/>
            <person name="Chang J.L."/>
            <person name="Chapple C."/>
            <person name="Chatterji S."/>
            <person name="Chinwalla A."/>
            <person name="Civetta A."/>
            <person name="Clifton S.W."/>
            <person name="Comeron J.M."/>
            <person name="Costello J.C."/>
            <person name="Coyne J.A."/>
            <person name="Daub J."/>
            <person name="David R.G."/>
            <person name="Delcher A.L."/>
            <person name="Delehaunty K."/>
            <person name="Do C.B."/>
            <person name="Ebling H."/>
            <person name="Edwards K."/>
            <person name="Eickbush T."/>
            <person name="Evans J.D."/>
            <person name="Filipski A."/>
            <person name="Findeiss S."/>
            <person name="Freyhult E."/>
            <person name="Fulton L."/>
            <person name="Fulton R."/>
            <person name="Garcia A.C."/>
            <person name="Gardiner A."/>
            <person name="Garfield D.A."/>
            <person name="Garvin B.E."/>
            <person name="Gibson G."/>
            <person name="Gilbert D."/>
            <person name="Gnerre S."/>
            <person name="Godfrey J."/>
            <person name="Good R."/>
            <person name="Gotea V."/>
            <person name="Gravely B."/>
            <person name="Greenberg A.J."/>
            <person name="Griffiths-Jones S."/>
            <person name="Gross S."/>
            <person name="Guigo R."/>
            <person name="Gustafson E.A."/>
            <person name="Haerty W."/>
            <person name="Hahn M.W."/>
            <person name="Halligan D.L."/>
            <person name="Halpern A.L."/>
            <person name="Halter G.M."/>
            <person name="Han M.V."/>
            <person name="Heger A."/>
            <person name="Hillier L."/>
            <person name="Hinrichs A.S."/>
            <person name="Holmes I."/>
            <person name="Hoskins R.A."/>
            <person name="Hubisz M.J."/>
            <person name="Hultmark D."/>
            <person name="Huntley M.A."/>
            <person name="Jaffe D.B."/>
            <person name="Jagadeeshan S."/>
            <person name="Jeck W.R."/>
            <person name="Johnson J."/>
            <person name="Jones C.D."/>
            <person name="Jordan W.C."/>
            <person name="Karpen G.H."/>
            <person name="Kataoka E."/>
            <person name="Keightley P.D."/>
            <person name="Kheradpour P."/>
            <person name="Kirkness E.F."/>
            <person name="Koerich L.B."/>
            <person name="Kristiansen K."/>
            <person name="Kudrna D."/>
            <person name="Kulathinal R.J."/>
            <person name="Kumar S."/>
            <person name="Kwok R."/>
            <person name="Lander E."/>
            <person name="Langley C.H."/>
            <person name="Lapoint R."/>
            <person name="Lazzaro B.P."/>
            <person name="Lee S.J."/>
            <person name="Levesque L."/>
            <person name="Li R."/>
            <person name="Lin C.F."/>
            <person name="Lin M.F."/>
            <person name="Lindblad-Toh K."/>
            <person name="Llopart A."/>
            <person name="Long M."/>
            <person name="Low L."/>
            <person name="Lozovsky E."/>
            <person name="Lu J."/>
            <person name="Luo M."/>
            <person name="Machado C.A."/>
            <person name="Makalowski W."/>
            <person name="Marzo M."/>
            <person name="Matsuda M."/>
            <person name="Matzkin L."/>
            <person name="McAllister B."/>
            <person name="McBride C.S."/>
            <person name="McKernan B."/>
            <person name="McKernan K."/>
            <person name="Mendez-Lago M."/>
            <person name="Minx P."/>
            <person name="Mollenhauer M.U."/>
            <person name="Montooth K."/>
            <person name="Mount S.M."/>
            <person name="Mu X."/>
            <person name="Myers E."/>
            <person name="Negre B."/>
            <person name="Newfeld S."/>
            <person name="Nielsen R."/>
            <person name="Noor M.A."/>
            <person name="O'Grady P."/>
            <person name="Pachter L."/>
            <person name="Papaceit M."/>
            <person name="Parisi M.J."/>
            <person name="Parisi M."/>
            <person name="Parts L."/>
            <person name="Pedersen J.S."/>
            <person name="Pesole G."/>
            <person name="Phillippy A.M."/>
            <person name="Ponting C.P."/>
            <person name="Pop M."/>
            <person name="Porcelli D."/>
            <person name="Powell J.R."/>
            <person name="Prohaska S."/>
            <person name="Pruitt K."/>
            <person name="Puig M."/>
            <person name="Quesneville H."/>
            <person name="Ram K.R."/>
            <person name="Rand D."/>
            <person name="Rasmussen M.D."/>
            <person name="Reed L.K."/>
            <person name="Reenan R."/>
            <person name="Reily A."/>
            <person name="Remington K.A."/>
            <person name="Rieger T.T."/>
            <person name="Ritchie M.G."/>
            <person name="Robin C."/>
            <person name="Rogers Y.H."/>
            <person name="Rohde C."/>
            <person name="Rozas J."/>
            <person name="Rubenfield M.J."/>
            <person name="Ruiz A."/>
            <person name="Russo S."/>
            <person name="Salzberg S.L."/>
            <person name="Sanchez-Gracia A."/>
            <person name="Saranga D.J."/>
            <person name="Sato H."/>
            <person name="Schaeffer S.W."/>
            <person name="Schatz M.C."/>
            <person name="Schlenke T."/>
            <person name="Schwartz R."/>
            <person name="Segarra C."/>
            <person name="Singh R.S."/>
            <person name="Sirot L."/>
            <person name="Sirota M."/>
            <person name="Sisneros N.B."/>
            <person name="Smith C.D."/>
            <person name="Smith T.F."/>
            <person name="Spieth J."/>
            <person name="Stage D.E."/>
            <person name="Stark A."/>
            <person name="Stephan W."/>
            <person name="Strausberg R.L."/>
            <person name="Strempel S."/>
            <person name="Sturgill D."/>
            <person name="Sutton G."/>
            <person name="Sutton G.G."/>
            <person name="Tao W."/>
            <person name="Teichmann S."/>
            <person name="Tobari Y.N."/>
            <person name="Tomimura Y."/>
            <person name="Tsolas J.M."/>
            <person name="Valente V.L."/>
            <person name="Venter E."/>
            <person name="Venter J.C."/>
            <person name="Vicario S."/>
            <person name="Vieira F.G."/>
            <person name="Vilella A.J."/>
            <person name="Villasante A."/>
            <person name="Walenz B."/>
            <person name="Wang J."/>
            <person name="Wasserman M."/>
            <person name="Watts T."/>
            <person name="Wilson D."/>
            <person name="Wilson R.K."/>
            <person name="Wing R.A."/>
            <person name="Wolfner M.F."/>
            <person name="Wong A."/>
            <person name="Wong G.K."/>
            <person name="Wu C.I."/>
            <person name="Wu G."/>
            <person name="Yamamoto D."/>
            <person name="Yang H.P."/>
            <person name="Yang S.P."/>
            <person name="Yorke J.A."/>
            <person name="Yoshida K."/>
            <person name="Zdobnov E."/>
            <person name="Zhang P."/>
            <person name="Zhang Y."/>
            <person name="Zimin A.V."/>
            <person name="Baldwin J."/>
            <person name="Abdouelleil A."/>
            <person name="Abdulkadir J."/>
            <person name="Abebe A."/>
            <person name="Abera B."/>
            <person name="Abreu J."/>
            <person name="Acer S.C."/>
            <person name="Aftuck L."/>
            <person name="Alexander A."/>
            <person name="An P."/>
            <person name="Anderson E."/>
            <person name="Anderson S."/>
            <person name="Arachi H."/>
            <person name="Azer M."/>
            <person name="Bachantsang P."/>
            <person name="Barry A."/>
            <person name="Bayul T."/>
            <person name="Berlin A."/>
            <person name="Bessette D."/>
            <person name="Bloom T."/>
            <person name="Blye J."/>
            <person name="Boguslavskiy L."/>
            <person name="Bonnet C."/>
            <person name="Boukhgalter B."/>
            <person name="Bourzgui I."/>
            <person name="Brown A."/>
            <person name="Cahill P."/>
            <person name="Channer S."/>
            <person name="Cheshatsang Y."/>
            <person name="Chuda L."/>
            <person name="Citroen M."/>
            <person name="Collymore A."/>
            <person name="Cooke P."/>
            <person name="Costello M."/>
            <person name="D'Aco K."/>
            <person name="Daza R."/>
            <person name="De Haan G."/>
            <person name="DeGray S."/>
            <person name="DeMaso C."/>
            <person name="Dhargay N."/>
            <person name="Dooley K."/>
            <person name="Dooley E."/>
            <person name="Doricent M."/>
            <person name="Dorje P."/>
            <person name="Dorjee K."/>
            <person name="Dupes A."/>
            <person name="Elong R."/>
            <person name="Falk J."/>
            <person name="Farina A."/>
            <person name="Faro S."/>
            <person name="Ferguson D."/>
            <person name="Fisher S."/>
            <person name="Foley C.D."/>
            <person name="Franke A."/>
            <person name="Friedrich D."/>
            <person name="Gadbois L."/>
            <person name="Gearin G."/>
            <person name="Gearin C.R."/>
            <person name="Giannoukos G."/>
            <person name="Goode T."/>
            <person name="Graham J."/>
            <person name="Grandbois E."/>
            <person name="Grewal S."/>
            <person name="Gyaltsen K."/>
            <person name="Hafez N."/>
            <person name="Hagos B."/>
            <person name="Hall J."/>
            <person name="Henson C."/>
            <person name="Hollinger A."/>
            <person name="Honan T."/>
            <person name="Huard M.D."/>
            <person name="Hughes L."/>
            <person name="Hurhula B."/>
            <person name="Husby M.E."/>
            <person name="Kamat A."/>
            <person name="Kanga B."/>
            <person name="Kashin S."/>
            <person name="Khazanovich D."/>
            <person name="Kisner P."/>
            <person name="Lance K."/>
            <person name="Lara M."/>
            <person name="Lee W."/>
            <person name="Lennon N."/>
            <person name="Letendre F."/>
            <person name="LeVine R."/>
            <person name="Lipovsky A."/>
            <person name="Liu X."/>
            <person name="Liu J."/>
            <person name="Liu S."/>
            <person name="Lokyitsang T."/>
            <person name="Lokyitsang Y."/>
            <person name="Lubonja R."/>
            <person name="Lui A."/>
            <person name="MacDonald P."/>
            <person name="Magnisalis V."/>
            <person name="Maru K."/>
            <person name="Matthews C."/>
            <person name="McCusker W."/>
            <person name="McDonough S."/>
            <person name="Mehta T."/>
            <person name="Meldrim J."/>
            <person name="Meneus L."/>
            <person name="Mihai O."/>
            <person name="Mihalev A."/>
            <person name="Mihova T."/>
            <person name="Mittelman R."/>
            <person name="Mlenga V."/>
            <person name="Montmayeur A."/>
            <person name="Mulrain L."/>
            <person name="Navidi A."/>
            <person name="Naylor J."/>
            <person name="Negash T."/>
            <person name="Nguyen T."/>
            <person name="Nguyen N."/>
            <person name="Nicol R."/>
            <person name="Norbu C."/>
            <person name="Norbu N."/>
            <person name="Novod N."/>
            <person name="O'Neill B."/>
            <person name="Osman S."/>
            <person name="Markiewicz E."/>
            <person name="Oyono O.L."/>
            <person name="Patti C."/>
            <person name="Phunkhang P."/>
            <person name="Pierre F."/>
            <person name="Priest M."/>
            <person name="Raghuraman S."/>
            <person name="Rege F."/>
            <person name="Reyes R."/>
            <person name="Rise C."/>
            <person name="Rogov P."/>
            <person name="Ross K."/>
            <person name="Ryan E."/>
            <person name="Settipalli S."/>
            <person name="Shea T."/>
            <person name="Sherpa N."/>
            <person name="Shi L."/>
            <person name="Shih D."/>
            <person name="Sparrow T."/>
            <person name="Spaulding J."/>
            <person name="Stalker J."/>
            <person name="Stange-Thomann N."/>
            <person name="Stavropoulos S."/>
            <person name="Stone C."/>
            <person name="Strader C."/>
            <person name="Tesfaye S."/>
            <person name="Thomson T."/>
            <person name="Thoulutsang Y."/>
            <person name="Thoulutsang D."/>
            <person name="Topham K."/>
            <person name="Topping I."/>
            <person name="Tsamla T."/>
            <person name="Vassiliev H."/>
            <person name="Vo A."/>
            <person name="Wangchuk T."/>
            <person name="Wangdi T."/>
            <person name="Weiand M."/>
            <person name="Wilkinson J."/>
            <person name="Wilson A."/>
            <person name="Yadav S."/>
            <person name="Young G."/>
            <person name="Yu Q."/>
            <person name="Zembek L."/>
            <person name="Zhong D."/>
            <person name="Zimmer A."/>
            <person name="Zwirko Z."/>
            <person name="Jaffe D.B."/>
            <person name="Alvarez P."/>
            <person name="Brockman W."/>
            <person name="Butler J."/>
            <person name="Chin C."/>
            <person name="Gnerre S."/>
            <person name="Grabherr M."/>
            <person name="Kleber M."/>
            <person name="Mauceli E."/>
            <person name="MacCallum I."/>
        </authorList>
    </citation>
    <scope>NUCLEOTIDE SEQUENCE [LARGE SCALE GENOMIC DNA]</scope>
    <source>
        <strain evidence="11">Tucson 15010-1051.87</strain>
    </source>
</reference>
<accession>A0A0Q9W7L2</accession>
<dbReference type="PRINTS" id="PR00143">
    <property type="entry name" value="CITRTSNTHASE"/>
</dbReference>
<comment type="catalytic activity">
    <reaction evidence="7">
        <text>oxaloacetate + acetyl-CoA + H2O = citrate + CoA + H(+)</text>
        <dbReference type="Rhea" id="RHEA:16845"/>
        <dbReference type="ChEBI" id="CHEBI:15377"/>
        <dbReference type="ChEBI" id="CHEBI:15378"/>
        <dbReference type="ChEBI" id="CHEBI:16452"/>
        <dbReference type="ChEBI" id="CHEBI:16947"/>
        <dbReference type="ChEBI" id="CHEBI:57287"/>
        <dbReference type="ChEBI" id="CHEBI:57288"/>
        <dbReference type="EC" id="2.3.3.1"/>
    </reaction>
</comment>
<comment type="subunit">
    <text evidence="4">Homodimer.</text>
</comment>
<evidence type="ECO:0000256" key="5">
    <source>
        <dbReference type="ARBA" id="ARBA00022532"/>
    </source>
</evidence>
<dbReference type="CDD" id="cd06105">
    <property type="entry name" value="ScCit1-2_like"/>
    <property type="match status" value="1"/>
</dbReference>
<evidence type="ECO:0000256" key="9">
    <source>
        <dbReference type="RuleBase" id="RU000441"/>
    </source>
</evidence>
<dbReference type="STRING" id="7244.A0A0Q9W7L2"/>
<evidence type="ECO:0000256" key="4">
    <source>
        <dbReference type="ARBA" id="ARBA00011738"/>
    </source>
</evidence>
<dbReference type="GO" id="GO:0036440">
    <property type="term" value="F:citrate synthase activity"/>
    <property type="evidence" value="ECO:0007669"/>
    <property type="project" value="UniProtKB-EC"/>
</dbReference>
<dbReference type="InterPro" id="IPR002020">
    <property type="entry name" value="Citrate_synthase"/>
</dbReference>
<keyword evidence="6 9" id="KW-0808">Transferase</keyword>
<feature type="active site" evidence="8">
    <location>
        <position position="346"/>
    </location>
</feature>
<dbReference type="InterPro" id="IPR036969">
    <property type="entry name" value="Citrate_synthase_sf"/>
</dbReference>
<keyword evidence="10" id="KW-0012">Acyltransferase</keyword>
<dbReference type="PANTHER" id="PTHR11739">
    <property type="entry name" value="CITRATE SYNTHASE"/>
    <property type="match status" value="1"/>
</dbReference>
<dbReference type="FunFam" id="1.10.580.10:FF:000001">
    <property type="entry name" value="Citrate synthase"/>
    <property type="match status" value="1"/>
</dbReference>
<dbReference type="InterPro" id="IPR019810">
    <property type="entry name" value="Citrate_synthase_AS"/>
</dbReference>
<keyword evidence="11" id="KW-1185">Reference proteome</keyword>
<dbReference type="OrthoDB" id="8017587at2759"/>
<keyword evidence="5" id="KW-0816">Tricarboxylic acid cycle</keyword>
<proteinExistence type="inferred from homology"/>
<dbReference type="SUPFAM" id="SSF48256">
    <property type="entry name" value="Citrate synthase"/>
    <property type="match status" value="1"/>
</dbReference>
<dbReference type="NCBIfam" id="TIGR01793">
    <property type="entry name" value="cit_synth_euk"/>
    <property type="match status" value="1"/>
</dbReference>
<dbReference type="GO" id="GO:0005975">
    <property type="term" value="P:carbohydrate metabolic process"/>
    <property type="evidence" value="ECO:0007669"/>
    <property type="project" value="TreeGrafter"/>
</dbReference>
<comment type="pathway">
    <text evidence="2">Carbohydrate metabolism; tricarboxylic acid cycle; isocitrate from oxaloacetate: step 1/2.</text>
</comment>
<dbReference type="FunFam" id="1.10.230.10:FF:000001">
    <property type="entry name" value="Citrate synthase"/>
    <property type="match status" value="1"/>
</dbReference>
<comment type="similarity">
    <text evidence="3 9">Belongs to the citrate synthase family.</text>
</comment>
<evidence type="ECO:0000313" key="10">
    <source>
        <dbReference type="EMBL" id="KRF80840.1"/>
    </source>
</evidence>
<dbReference type="Gene3D" id="1.10.580.10">
    <property type="entry name" value="Citrate Synthase, domain 1"/>
    <property type="match status" value="1"/>
</dbReference>
<evidence type="ECO:0000256" key="3">
    <source>
        <dbReference type="ARBA" id="ARBA00010566"/>
    </source>
</evidence>
<dbReference type="FunCoup" id="A0A0Q9W7L2">
    <property type="interactions" value="1364"/>
</dbReference>
<evidence type="ECO:0000313" key="11">
    <source>
        <dbReference type="Proteomes" id="UP000008792"/>
    </source>
</evidence>
<evidence type="ECO:0000256" key="7">
    <source>
        <dbReference type="ARBA" id="ARBA00052478"/>
    </source>
</evidence>
<organism evidence="10 11">
    <name type="scientific">Drosophila virilis</name>
    <name type="common">Fruit fly</name>
    <dbReference type="NCBI Taxonomy" id="7244"/>
    <lineage>
        <taxon>Eukaryota</taxon>
        <taxon>Metazoa</taxon>
        <taxon>Ecdysozoa</taxon>
        <taxon>Arthropoda</taxon>
        <taxon>Hexapoda</taxon>
        <taxon>Insecta</taxon>
        <taxon>Pterygota</taxon>
        <taxon>Neoptera</taxon>
        <taxon>Endopterygota</taxon>
        <taxon>Diptera</taxon>
        <taxon>Brachycera</taxon>
        <taxon>Muscomorpha</taxon>
        <taxon>Ephydroidea</taxon>
        <taxon>Drosophilidae</taxon>
        <taxon>Drosophila</taxon>
    </lineage>
</organism>
<dbReference type="InterPro" id="IPR016143">
    <property type="entry name" value="Citrate_synth-like_sm_a-sub"/>
</dbReference>
<dbReference type="GO" id="GO:0006099">
    <property type="term" value="P:tricarboxylic acid cycle"/>
    <property type="evidence" value="ECO:0007669"/>
    <property type="project" value="UniProtKB-UniPathway"/>
</dbReference>
<sequence length="508" mass="56679">MALLHKLVAVNRSIMFWHQSRCIKSSALPSNPDFKKEMSEAQIKPIEIRKDDSETNMGRKVPAIGAYVRQIASETRTLREVLACKIPEEQERIKAFRKQHGGTKMGETTIDMMYGGMRGIKALVTETSVLDPDEGIRFRGLSIPECQKVLPAAEGGSEPLPEGLFWLLMTGDVPSKEQVQQLSCEWADRAALPQHVVNLLNCMPTTLHPMSQLSAAVVALNHDSKFAKAYSEGVHKTKYWEYAYEDSMDLIAKLPVVAATIYCNTYREGKGSRSIDSSLDWSANFVKMLGYDSPEFTELMRLYLTIHSDHEGGNVSAHTVHLVGSALSDPYLSFAAGMNGLAGPLHGLANQEVLVWLRKLQKEAGNNPSEDQLKDYIWKTLKSGQVVPGYGHAVLRKTDPRYTCQREFALKHLPDDELFQLVSKIYTVVPPILTELGKVKNPWPNVDAHSGVLLQYYGMNEMNYYTVLFGVSRALGVLASLVWDRALGLPIERPKSLSTDALIKMVKK</sequence>
<dbReference type="Proteomes" id="UP000008792">
    <property type="component" value="Unassembled WGS sequence"/>
</dbReference>
<dbReference type="Gene3D" id="1.10.230.10">
    <property type="entry name" value="Cytochrome P450-Terp, domain 2"/>
    <property type="match status" value="1"/>
</dbReference>
<dbReference type="InterPro" id="IPR010109">
    <property type="entry name" value="Citrate_synthase_euk"/>
</dbReference>
<comment type="subcellular location">
    <subcellularLocation>
        <location evidence="1">Mitochondrion matrix</location>
    </subcellularLocation>
</comment>
<dbReference type="InParanoid" id="A0A0Q9W7L2"/>
<dbReference type="PROSITE" id="PS00480">
    <property type="entry name" value="CITRATE_SYNTHASE"/>
    <property type="match status" value="1"/>
</dbReference>
<evidence type="ECO:0000256" key="2">
    <source>
        <dbReference type="ARBA" id="ARBA00004751"/>
    </source>
</evidence>
<dbReference type="EMBL" id="CH940653">
    <property type="protein sequence ID" value="KRF80840.1"/>
    <property type="molecule type" value="Genomic_DNA"/>
</dbReference>
<evidence type="ECO:0000256" key="8">
    <source>
        <dbReference type="PIRSR" id="PIRSR610109-1"/>
    </source>
</evidence>
<feature type="active site" evidence="8">
    <location>
        <position position="447"/>
    </location>
</feature>
<dbReference type="GO" id="GO:0005759">
    <property type="term" value="C:mitochondrial matrix"/>
    <property type="evidence" value="ECO:0007669"/>
    <property type="project" value="UniProtKB-SubCell"/>
</dbReference>
<name>A0A0Q9W7L2_DROVI</name>
<dbReference type="Pfam" id="PF00285">
    <property type="entry name" value="Citrate_synt"/>
    <property type="match status" value="1"/>
</dbReference>
<gene>
    <name evidence="10" type="primary">Dvir\GJ17070</name>
    <name evidence="10" type="ORF">Dvir_GJ17070</name>
</gene>
<dbReference type="AlphaFoldDB" id="A0A0Q9W7L2"/>
<dbReference type="NCBIfam" id="NF007128">
    <property type="entry name" value="PRK09569.1"/>
    <property type="match status" value="1"/>
</dbReference>
<dbReference type="GO" id="GO:0006101">
    <property type="term" value="P:citrate metabolic process"/>
    <property type="evidence" value="ECO:0007669"/>
    <property type="project" value="InterPro"/>
</dbReference>
<dbReference type="UniPathway" id="UPA00223">
    <property type="reaction ID" value="UER00717"/>
</dbReference>
<evidence type="ECO:0000256" key="1">
    <source>
        <dbReference type="ARBA" id="ARBA00004305"/>
    </source>
</evidence>
<dbReference type="InterPro" id="IPR016142">
    <property type="entry name" value="Citrate_synth-like_lrg_a-sub"/>
</dbReference>
<dbReference type="SMR" id="A0A0Q9W7L2"/>
<feature type="active site" evidence="8">
    <location>
        <position position="392"/>
    </location>
</feature>
<evidence type="ECO:0000256" key="6">
    <source>
        <dbReference type="ARBA" id="ARBA00022679"/>
    </source>
</evidence>
<protein>
    <recommendedName>
        <fullName evidence="9">Citrate synthase</fullName>
    </recommendedName>
</protein>